<evidence type="ECO:0000256" key="7">
    <source>
        <dbReference type="ARBA" id="ARBA00032572"/>
    </source>
</evidence>
<proteinExistence type="inferred from homology"/>
<dbReference type="PANTHER" id="PTHR48098:SF1">
    <property type="entry name" value="DIACYLGLYCEROL ACYLTRANSFERASE_MYCOLYLTRANSFERASE AG85A"/>
    <property type="match status" value="1"/>
</dbReference>
<dbReference type="AlphaFoldDB" id="A0A221W065"/>
<keyword evidence="5" id="KW-0808">Transferase</keyword>
<organism evidence="9 10">
    <name type="scientific">Actinoalloteichus hoggarensis</name>
    <dbReference type="NCBI Taxonomy" id="1470176"/>
    <lineage>
        <taxon>Bacteria</taxon>
        <taxon>Bacillati</taxon>
        <taxon>Actinomycetota</taxon>
        <taxon>Actinomycetes</taxon>
        <taxon>Pseudonocardiales</taxon>
        <taxon>Pseudonocardiaceae</taxon>
        <taxon>Actinoalloteichus</taxon>
    </lineage>
</organism>
<comment type="catalytic activity">
    <reaction evidence="1">
        <text>2 alpha,alpha'-trehalose 6-mycolate = alpha,alpha'-trehalose 6,6'-bismycolate + alpha,alpha-trehalose</text>
        <dbReference type="Rhea" id="RHEA:23472"/>
        <dbReference type="ChEBI" id="CHEBI:16551"/>
        <dbReference type="ChEBI" id="CHEBI:18195"/>
        <dbReference type="ChEBI" id="CHEBI:18234"/>
        <dbReference type="EC" id="2.3.1.122"/>
    </reaction>
</comment>
<protein>
    <recommendedName>
        <fullName evidence="7">Acyl-CoA:diacylglycerol acyltransferase</fullName>
        <ecNumber evidence="3">2.3.1.122</ecNumber>
        <ecNumber evidence="4">2.3.1.20</ecNumber>
    </recommendedName>
</protein>
<dbReference type="EC" id="2.3.1.20" evidence="4"/>
<name>A0A221W065_9PSEU</name>
<dbReference type="InterPro" id="IPR050583">
    <property type="entry name" value="Mycobacterial_A85_antigen"/>
</dbReference>
<evidence type="ECO:0000256" key="3">
    <source>
        <dbReference type="ARBA" id="ARBA00012820"/>
    </source>
</evidence>
<dbReference type="SUPFAM" id="SSF53474">
    <property type="entry name" value="alpha/beta-Hydrolases"/>
    <property type="match status" value="1"/>
</dbReference>
<dbReference type="PANTHER" id="PTHR48098">
    <property type="entry name" value="ENTEROCHELIN ESTERASE-RELATED"/>
    <property type="match status" value="1"/>
</dbReference>
<keyword evidence="6" id="KW-0012">Acyltransferase</keyword>
<evidence type="ECO:0000256" key="6">
    <source>
        <dbReference type="ARBA" id="ARBA00023315"/>
    </source>
</evidence>
<dbReference type="Pfam" id="PF00756">
    <property type="entry name" value="Esterase"/>
    <property type="match status" value="1"/>
</dbReference>
<dbReference type="KEGG" id="ahg:AHOG_07585"/>
<dbReference type="GO" id="GO:0004144">
    <property type="term" value="F:diacylglycerol O-acyltransferase activity"/>
    <property type="evidence" value="ECO:0007669"/>
    <property type="project" value="UniProtKB-EC"/>
</dbReference>
<evidence type="ECO:0000256" key="2">
    <source>
        <dbReference type="ARBA" id="ARBA00005874"/>
    </source>
</evidence>
<dbReference type="InterPro" id="IPR029058">
    <property type="entry name" value="AB_hydrolase_fold"/>
</dbReference>
<dbReference type="InterPro" id="IPR000801">
    <property type="entry name" value="Esterase-like"/>
</dbReference>
<dbReference type="GO" id="GO:0050348">
    <property type="term" value="F:trehalose O-mycolyltransferase activity"/>
    <property type="evidence" value="ECO:0007669"/>
    <property type="project" value="UniProtKB-EC"/>
</dbReference>
<dbReference type="Proteomes" id="UP000204221">
    <property type="component" value="Chromosome"/>
</dbReference>
<evidence type="ECO:0000256" key="1">
    <source>
        <dbReference type="ARBA" id="ARBA00000697"/>
    </source>
</evidence>
<gene>
    <name evidence="9" type="ORF">AHOG_07585</name>
</gene>
<comment type="similarity">
    <text evidence="2">Belongs to the mycobacterial A85 antigen family.</text>
</comment>
<dbReference type="InterPro" id="IPR006311">
    <property type="entry name" value="TAT_signal"/>
</dbReference>
<dbReference type="EMBL" id="CP022521">
    <property type="protein sequence ID" value="ASO19162.1"/>
    <property type="molecule type" value="Genomic_DNA"/>
</dbReference>
<evidence type="ECO:0000256" key="8">
    <source>
        <dbReference type="ARBA" id="ARBA00048109"/>
    </source>
</evidence>
<reference evidence="9 10" key="1">
    <citation type="submission" date="2017-07" db="EMBL/GenBank/DDBJ databases">
        <title>Complete genome sequence of Actinoalloteichus hoggarensis DSM 45943, type strain of Actinoalloteichus hoggarensis.</title>
        <authorList>
            <person name="Ruckert C."/>
            <person name="Nouioui I."/>
            <person name="Willmese J."/>
            <person name="van Wezel G."/>
            <person name="Klenk H.-P."/>
            <person name="Kalinowski J."/>
            <person name="Zotchev S.B."/>
        </authorList>
    </citation>
    <scope>NUCLEOTIDE SEQUENCE [LARGE SCALE GENOMIC DNA]</scope>
    <source>
        <strain evidence="9 10">DSM 45943</strain>
    </source>
</reference>
<accession>A0A221W065</accession>
<sequence>MAPDPIVDSARDPGRRRFLTMAAGLAGLGAVAAAAGTALTQGTAHHATGLTGGMSLGELLSGGTSRAVIRREQVWSEARGRNVGLVTLVPAGSYGRRLPVCLMLHGRTGNSEEVTAAPMPDTLDTLVSEGATPFAVLAVDGGDDYWHEHTKGDDSMGMLLREVPVWAAARGLGMPEAAVGTSMGGFGALLYARRRREQGRPLRAVGAIAPALILTWEEMSKRNAFHDEADWASMDPLRNIPALGDVPVGIWCGTEDAFIEGARQFIEQARPEVAELSPGGHTRAFFDASVPPALAFVASRLR</sequence>
<dbReference type="RefSeq" id="WP_093940717.1">
    <property type="nucleotide sequence ID" value="NZ_CP022521.1"/>
</dbReference>
<evidence type="ECO:0000256" key="4">
    <source>
        <dbReference type="ARBA" id="ARBA00013244"/>
    </source>
</evidence>
<dbReference type="PROSITE" id="PS51318">
    <property type="entry name" value="TAT"/>
    <property type="match status" value="1"/>
</dbReference>
<dbReference type="EC" id="2.3.1.122" evidence="3"/>
<dbReference type="OrthoDB" id="3210113at2"/>
<evidence type="ECO:0000313" key="10">
    <source>
        <dbReference type="Proteomes" id="UP000204221"/>
    </source>
</evidence>
<keyword evidence="10" id="KW-1185">Reference proteome</keyword>
<evidence type="ECO:0000256" key="5">
    <source>
        <dbReference type="ARBA" id="ARBA00022679"/>
    </source>
</evidence>
<dbReference type="Gene3D" id="3.40.50.1820">
    <property type="entry name" value="alpha/beta hydrolase"/>
    <property type="match status" value="1"/>
</dbReference>
<comment type="catalytic activity">
    <reaction evidence="8">
        <text>an acyl-CoA + a 1,2-diacyl-sn-glycerol = a triacyl-sn-glycerol + CoA</text>
        <dbReference type="Rhea" id="RHEA:10868"/>
        <dbReference type="ChEBI" id="CHEBI:17815"/>
        <dbReference type="ChEBI" id="CHEBI:57287"/>
        <dbReference type="ChEBI" id="CHEBI:58342"/>
        <dbReference type="ChEBI" id="CHEBI:64615"/>
        <dbReference type="EC" id="2.3.1.20"/>
    </reaction>
</comment>
<evidence type="ECO:0000313" key="9">
    <source>
        <dbReference type="EMBL" id="ASO19162.1"/>
    </source>
</evidence>